<dbReference type="GO" id="GO:0016491">
    <property type="term" value="F:oxidoreductase activity"/>
    <property type="evidence" value="ECO:0007669"/>
    <property type="project" value="UniProtKB-KW"/>
</dbReference>
<proteinExistence type="predicted"/>
<gene>
    <name evidence="3" type="primary">tas</name>
    <name evidence="3" type="ORF">HMPREF0663_10088</name>
</gene>
<protein>
    <submittedName>
        <fullName evidence="3">Oxidoreductase, aldo/keto reductase family protein</fullName>
    </submittedName>
</protein>
<dbReference type="InterPro" id="IPR020471">
    <property type="entry name" value="AKR"/>
</dbReference>
<dbReference type="EMBL" id="AEPE02000002">
    <property type="protein sequence ID" value="EFZ37719.1"/>
    <property type="molecule type" value="Genomic_DNA"/>
</dbReference>
<keyword evidence="4" id="KW-1185">Reference proteome</keyword>
<dbReference type="AlphaFoldDB" id="E7RLT8"/>
<name>E7RLT8_9BACT</name>
<accession>E7RLT8</accession>
<feature type="domain" description="NADP-dependent oxidoreductase" evidence="2">
    <location>
        <begin position="14"/>
        <end position="305"/>
    </location>
</feature>
<dbReference type="CDD" id="cd19103">
    <property type="entry name" value="AKR_unchar"/>
    <property type="match status" value="1"/>
</dbReference>
<dbReference type="PANTHER" id="PTHR43364">
    <property type="entry name" value="NADH-SPECIFIC METHYLGLYOXAL REDUCTASE-RELATED"/>
    <property type="match status" value="1"/>
</dbReference>
<dbReference type="InterPro" id="IPR036812">
    <property type="entry name" value="NAD(P)_OxRdtase_dom_sf"/>
</dbReference>
<dbReference type="Gene3D" id="3.20.20.100">
    <property type="entry name" value="NADP-dependent oxidoreductase domain"/>
    <property type="match status" value="1"/>
</dbReference>
<evidence type="ECO:0000256" key="1">
    <source>
        <dbReference type="ARBA" id="ARBA00023002"/>
    </source>
</evidence>
<dbReference type="Proteomes" id="UP000005580">
    <property type="component" value="Unassembled WGS sequence"/>
</dbReference>
<evidence type="ECO:0000259" key="2">
    <source>
        <dbReference type="Pfam" id="PF00248"/>
    </source>
</evidence>
<sequence length="322" mass="35580">MLKLYFMKKEMSQIALGTWAWGAGAAGGDQVFGNSTDINTLRPVFDAAMLHGLNLWDTATAYGMGASEDILGTFAKTVRRDEIFLSTKFTPQIAQMYDNSVEKMADASLKRLGTDYIDVYWIHNPMDVERWTPGLIPLLKSGKIRQVGVSNHNIEEIKRANEILKAAGDYRISAVQNHFSLLYRSSEKGGVLDYCKENGIKFWAYMVLEQGALSGKYSKENPLPAESARGQKYNPVLDKLQALTDAMKEIGSRYGISCSQVGLAWALTKGTNPIIGATKERHVVEAAGAADIRLTAEEVTRLETLADATGVDTRGEWEHTME</sequence>
<organism evidence="3 4">
    <name type="scientific">Hoylesella oralis ATCC 33269</name>
    <dbReference type="NCBI Taxonomy" id="873533"/>
    <lineage>
        <taxon>Bacteria</taxon>
        <taxon>Pseudomonadati</taxon>
        <taxon>Bacteroidota</taxon>
        <taxon>Bacteroidia</taxon>
        <taxon>Bacteroidales</taxon>
        <taxon>Prevotellaceae</taxon>
        <taxon>Hoylesella</taxon>
    </lineage>
</organism>
<dbReference type="InterPro" id="IPR023210">
    <property type="entry name" value="NADP_OxRdtase_dom"/>
</dbReference>
<dbReference type="InterPro" id="IPR050523">
    <property type="entry name" value="AKR_Detox_Biosynth"/>
</dbReference>
<dbReference type="SUPFAM" id="SSF51430">
    <property type="entry name" value="NAD(P)-linked oxidoreductase"/>
    <property type="match status" value="1"/>
</dbReference>
<dbReference type="HOGENOM" id="CLU_023205_2_3_10"/>
<dbReference type="eggNOG" id="COG0667">
    <property type="taxonomic scope" value="Bacteria"/>
</dbReference>
<dbReference type="GO" id="GO:0005829">
    <property type="term" value="C:cytosol"/>
    <property type="evidence" value="ECO:0007669"/>
    <property type="project" value="TreeGrafter"/>
</dbReference>
<evidence type="ECO:0000313" key="4">
    <source>
        <dbReference type="Proteomes" id="UP000005580"/>
    </source>
</evidence>
<dbReference type="STRING" id="28134.SAMN05444288_0751"/>
<dbReference type="PRINTS" id="PR00069">
    <property type="entry name" value="ALDKETRDTASE"/>
</dbReference>
<keyword evidence="1" id="KW-0560">Oxidoreductase</keyword>
<dbReference type="PANTHER" id="PTHR43364:SF4">
    <property type="entry name" value="NAD(P)-LINKED OXIDOREDUCTASE SUPERFAMILY PROTEIN"/>
    <property type="match status" value="1"/>
</dbReference>
<dbReference type="Pfam" id="PF00248">
    <property type="entry name" value="Aldo_ket_red"/>
    <property type="match status" value="1"/>
</dbReference>
<evidence type="ECO:0000313" key="3">
    <source>
        <dbReference type="EMBL" id="EFZ37719.1"/>
    </source>
</evidence>
<reference evidence="3" key="1">
    <citation type="submission" date="2011-01" db="EMBL/GenBank/DDBJ databases">
        <authorList>
            <person name="Muzny D."/>
            <person name="Qin X."/>
            <person name="Buhay C."/>
            <person name="Dugan-Rocha S."/>
            <person name="Ding Y."/>
            <person name="Chen G."/>
            <person name="Hawes A."/>
            <person name="Holder M."/>
            <person name="Jhangiani S."/>
            <person name="Johnson A."/>
            <person name="Khan Z."/>
            <person name="Li Z."/>
            <person name="Liu W."/>
            <person name="Liu X."/>
            <person name="Perez L."/>
            <person name="Shen H."/>
            <person name="Wang Q."/>
            <person name="Watt J."/>
            <person name="Xi L."/>
            <person name="Xin Y."/>
            <person name="Zhou J."/>
            <person name="Deng J."/>
            <person name="Jiang H."/>
            <person name="Liu Y."/>
            <person name="Qu J."/>
            <person name="Song X.-Z."/>
            <person name="Zhang L."/>
            <person name="Villasana D."/>
            <person name="Johnson A."/>
            <person name="Liu J."/>
            <person name="Liyanage D."/>
            <person name="Lorensuhewa L."/>
            <person name="Robinson T."/>
            <person name="Song A."/>
            <person name="Song B.-B."/>
            <person name="Dinh H."/>
            <person name="Thornton R."/>
            <person name="Coyle M."/>
            <person name="Francisco L."/>
            <person name="Jackson L."/>
            <person name="Javaid M."/>
            <person name="Korchina V."/>
            <person name="Kovar C."/>
            <person name="Mata R."/>
            <person name="Mathew T."/>
            <person name="Ngo R."/>
            <person name="Nguyen L."/>
            <person name="Nguyen N."/>
            <person name="Okwuonu G."/>
            <person name="Ongeri F."/>
            <person name="Pham C."/>
            <person name="Simmons D."/>
            <person name="Wilczek-Boney K."/>
            <person name="Hale W."/>
            <person name="Jakkamsetti A."/>
            <person name="Pham P."/>
            <person name="Ruth R."/>
            <person name="San Lucas F."/>
            <person name="Warren J."/>
            <person name="Zhang J."/>
            <person name="Zhao Z."/>
            <person name="Zhou C."/>
            <person name="Zhu D."/>
            <person name="Lee S."/>
            <person name="Bess C."/>
            <person name="Blankenburg K."/>
            <person name="Forbes L."/>
            <person name="Fu Q."/>
            <person name="Gubbala S."/>
            <person name="Hirani K."/>
            <person name="Jayaseelan J.C."/>
            <person name="Lara F."/>
            <person name="Munidasa M."/>
            <person name="Palculict T."/>
            <person name="Patil S."/>
            <person name="Pu L.-L."/>
            <person name="Saada N."/>
            <person name="Tang L."/>
            <person name="Weissenberger G."/>
            <person name="Zhu Y."/>
            <person name="Hemphill L."/>
            <person name="Shang Y."/>
            <person name="Youmans B."/>
            <person name="Ayvaz T."/>
            <person name="Ross M."/>
            <person name="Santibanez J."/>
            <person name="Aqrawi P."/>
            <person name="Gross S."/>
            <person name="Joshi V."/>
            <person name="Fowler G."/>
            <person name="Nazareth L."/>
            <person name="Reid J."/>
            <person name="Worley K."/>
            <person name="Petrosino J."/>
            <person name="Highlander S."/>
            <person name="Gibbs R."/>
        </authorList>
    </citation>
    <scope>NUCLEOTIDE SEQUENCE [LARGE SCALE GENOMIC DNA]</scope>
    <source>
        <strain evidence="3">ATCC 33269</strain>
    </source>
</reference>
<comment type="caution">
    <text evidence="3">The sequence shown here is derived from an EMBL/GenBank/DDBJ whole genome shotgun (WGS) entry which is preliminary data.</text>
</comment>